<dbReference type="GO" id="GO:0044550">
    <property type="term" value="P:secondary metabolite biosynthetic process"/>
    <property type="evidence" value="ECO:0007669"/>
    <property type="project" value="TreeGrafter"/>
</dbReference>
<dbReference type="GO" id="GO:0031177">
    <property type="term" value="F:phosphopantetheine binding"/>
    <property type="evidence" value="ECO:0007669"/>
    <property type="project" value="TreeGrafter"/>
</dbReference>
<dbReference type="GO" id="GO:0005737">
    <property type="term" value="C:cytoplasm"/>
    <property type="evidence" value="ECO:0007669"/>
    <property type="project" value="TreeGrafter"/>
</dbReference>
<reference evidence="3" key="2">
    <citation type="submission" date="2010-04" db="EMBL/GenBank/DDBJ databases">
        <authorList>
            <person name="Binz T."/>
        </authorList>
    </citation>
    <scope>NUCLEOTIDE SEQUENCE</scope>
    <source>
        <strain evidence="3">L-49973</strain>
    </source>
</reference>
<protein>
    <submittedName>
        <fullName evidence="3">NRPS A-domain</fullName>
    </submittedName>
</protein>
<dbReference type="InterPro" id="IPR000873">
    <property type="entry name" value="AMP-dep_synth/lig_dom"/>
</dbReference>
<dbReference type="Gene3D" id="2.30.38.10">
    <property type="entry name" value="Luciferase, Domain 3"/>
    <property type="match status" value="1"/>
</dbReference>
<dbReference type="InterPro" id="IPR045851">
    <property type="entry name" value="AMP-bd_C_sf"/>
</dbReference>
<evidence type="ECO:0000259" key="2">
    <source>
        <dbReference type="Pfam" id="PF00501"/>
    </source>
</evidence>
<organism evidence="3">
    <name type="scientific">Streptomyces sp. L-49973</name>
    <dbReference type="NCBI Taxonomy" id="762837"/>
    <lineage>
        <taxon>Bacteria</taxon>
        <taxon>Bacillati</taxon>
        <taxon>Actinomycetota</taxon>
        <taxon>Actinomycetes</taxon>
        <taxon>Kitasatosporales</taxon>
        <taxon>Streptomycetaceae</taxon>
        <taxon>Streptomyces</taxon>
    </lineage>
</organism>
<dbReference type="NCBIfam" id="TIGR01733">
    <property type="entry name" value="AA-adenyl-dom"/>
    <property type="match status" value="1"/>
</dbReference>
<dbReference type="InterPro" id="IPR010071">
    <property type="entry name" value="AA_adenyl_dom"/>
</dbReference>
<dbReference type="PROSITE" id="PS00455">
    <property type="entry name" value="AMP_BINDING"/>
    <property type="match status" value="1"/>
</dbReference>
<evidence type="ECO:0000256" key="1">
    <source>
        <dbReference type="SAM" id="MobiDB-lite"/>
    </source>
</evidence>
<accession>E0WFL9</accession>
<dbReference type="PANTHER" id="PTHR45527">
    <property type="entry name" value="NONRIBOSOMAL PEPTIDE SYNTHETASE"/>
    <property type="match status" value="1"/>
</dbReference>
<dbReference type="PANTHER" id="PTHR45527:SF1">
    <property type="entry name" value="FATTY ACID SYNTHASE"/>
    <property type="match status" value="1"/>
</dbReference>
<sequence length="517" mass="54798">MSTVLELIDREVAAHPGDPAVREPGREVTYAELDRLADTVAGRLVGEFGIGRGDVVLLAARAGADFTAAVLGTLRAGAAYLPVDTAYPPERIAQILGASSAALLVLADPGSLDTGAAGTPATGLAGLVAPEPSGGPVPAAAVRRGPAPEDPAYVIFSSGSTGAPKGIVQTHRCLANFISWQVEGSGLGRGRRVLQVAPLTFDVSVQEMFYTLASGGCLHVPEAHVRRDPRDLIDFVIDERIEVVDFPQSLIDVVMTLPTTFEHAADLRHIISAGETVRVNEALEALLTRRPEITLHNHYGPAENHMVAAHSMSGAAGNLEPGPPVGSLVWNTYIYLLDEQGAPVPDGEVGEVYIGGAGVAIGYTDPDLTRRAFVPDPFRPGARLYRTRDRGVWRADRTLQLLGRMDDLIKIRGNAVEPREVEARLTGFPGVRDAAAFAVARADGVVELHAALTGDPPSAPELRRALLAALPDYMVPVRWWLADELPVSPNGKLDRKALPGPGAEPLSLIPHHSNASR</sequence>
<dbReference type="Pfam" id="PF00501">
    <property type="entry name" value="AMP-binding"/>
    <property type="match status" value="1"/>
</dbReference>
<feature type="domain" description="AMP-dependent synthetase/ligase" evidence="2">
    <location>
        <begin position="9"/>
        <end position="363"/>
    </location>
</feature>
<dbReference type="AlphaFoldDB" id="E0WFL9"/>
<proteinExistence type="predicted"/>
<gene>
    <name evidence="3" type="primary">getE</name>
</gene>
<dbReference type="EMBL" id="FN821996">
    <property type="protein sequence ID" value="CBL93716.1"/>
    <property type="molecule type" value="Genomic_DNA"/>
</dbReference>
<evidence type="ECO:0000313" key="3">
    <source>
        <dbReference type="EMBL" id="CBL93716.1"/>
    </source>
</evidence>
<dbReference type="SUPFAM" id="SSF56801">
    <property type="entry name" value="Acetyl-CoA synthetase-like"/>
    <property type="match status" value="1"/>
</dbReference>
<dbReference type="GO" id="GO:0043041">
    <property type="term" value="P:amino acid activation for nonribosomal peptide biosynthetic process"/>
    <property type="evidence" value="ECO:0007669"/>
    <property type="project" value="TreeGrafter"/>
</dbReference>
<dbReference type="InterPro" id="IPR020845">
    <property type="entry name" value="AMP-binding_CS"/>
</dbReference>
<feature type="region of interest" description="Disordered" evidence="1">
    <location>
        <begin position="492"/>
        <end position="517"/>
    </location>
</feature>
<name>E0WFL9_9ACTN</name>
<reference evidence="3" key="1">
    <citation type="journal article" date="2010" name="J. Biol. Chem.">
        <title>Insights into an Unusual Nonribosomal Peptide Synthetase Biosynthesis IDENTIFICATION AND CHARACTERIZATION OF THE GE81112 BIOSYNTHETIC GENE CLUSTER.</title>
        <authorList>
            <person name="Binz T.M."/>
            <person name="Maffioli S.I."/>
            <person name="Sosio M."/>
            <person name="Donadio S."/>
            <person name="Mueller R."/>
        </authorList>
    </citation>
    <scope>NUCLEOTIDE SEQUENCE</scope>
    <source>
        <strain evidence="3">L-49973</strain>
    </source>
</reference>
<dbReference type="Gene3D" id="3.30.300.30">
    <property type="match status" value="1"/>
</dbReference>
<dbReference type="Gene3D" id="3.40.50.980">
    <property type="match status" value="2"/>
</dbReference>